<dbReference type="CDD" id="cd12148">
    <property type="entry name" value="fungal_TF_MHR"/>
    <property type="match status" value="1"/>
</dbReference>
<feature type="region of interest" description="Disordered" evidence="2">
    <location>
        <begin position="48"/>
        <end position="124"/>
    </location>
</feature>
<proteinExistence type="predicted"/>
<dbReference type="HOGENOM" id="CLU_020325_0_0_1"/>
<dbReference type="InterPro" id="IPR050987">
    <property type="entry name" value="AtrR-like"/>
</dbReference>
<evidence type="ECO:0000256" key="2">
    <source>
        <dbReference type="SAM" id="MobiDB-lite"/>
    </source>
</evidence>
<accession>W3VL42</accession>
<dbReference type="EMBL" id="AWNI01000011">
    <property type="protein sequence ID" value="ETS62249.1"/>
    <property type="molecule type" value="Genomic_DNA"/>
</dbReference>
<name>W3VL42_MOEAP</name>
<reference evidence="4 5" key="1">
    <citation type="journal article" date="2014" name="Genome Announc.">
        <title>Genome sequence of the basidiomycetous fungus Pseudozyma aphidis DSM70725, an efficient producer of biosurfactant mannosylerythritol lipids.</title>
        <authorList>
            <person name="Lorenz S."/>
            <person name="Guenther M."/>
            <person name="Grumaz C."/>
            <person name="Rupp S."/>
            <person name="Zibek S."/>
            <person name="Sohn K."/>
        </authorList>
    </citation>
    <scope>NUCLEOTIDE SEQUENCE [LARGE SCALE GENOMIC DNA]</scope>
    <source>
        <strain evidence="5">ATCC 32657 / CBS 517.83 / DSM 70725 / JCM 10318 / NBRC 10182 / NRRL Y-7954 / St-0401</strain>
    </source>
</reference>
<dbReference type="PROSITE" id="PS50048">
    <property type="entry name" value="ZN2_CY6_FUNGAL_2"/>
    <property type="match status" value="1"/>
</dbReference>
<feature type="compositionally biased region" description="Low complexity" evidence="2">
    <location>
        <begin position="60"/>
        <end position="85"/>
    </location>
</feature>
<evidence type="ECO:0000313" key="5">
    <source>
        <dbReference type="Proteomes" id="UP000019462"/>
    </source>
</evidence>
<dbReference type="InterPro" id="IPR001138">
    <property type="entry name" value="Zn2Cys6_DnaBD"/>
</dbReference>
<dbReference type="CDD" id="cd00067">
    <property type="entry name" value="GAL4"/>
    <property type="match status" value="1"/>
</dbReference>
<protein>
    <recommendedName>
        <fullName evidence="3">Zn(2)-C6 fungal-type domain-containing protein</fullName>
    </recommendedName>
</protein>
<dbReference type="AlphaFoldDB" id="W3VL42"/>
<organism evidence="4 5">
    <name type="scientific">Moesziomyces aphidis</name>
    <name type="common">Pseudozyma aphidis</name>
    <dbReference type="NCBI Taxonomy" id="84754"/>
    <lineage>
        <taxon>Eukaryota</taxon>
        <taxon>Fungi</taxon>
        <taxon>Dikarya</taxon>
        <taxon>Basidiomycota</taxon>
        <taxon>Ustilaginomycotina</taxon>
        <taxon>Ustilaginomycetes</taxon>
        <taxon>Ustilaginales</taxon>
        <taxon>Ustilaginaceae</taxon>
        <taxon>Moesziomyces</taxon>
    </lineage>
</organism>
<evidence type="ECO:0000256" key="1">
    <source>
        <dbReference type="ARBA" id="ARBA00023242"/>
    </source>
</evidence>
<dbReference type="OrthoDB" id="4764644at2759"/>
<dbReference type="InterPro" id="IPR036864">
    <property type="entry name" value="Zn2-C6_fun-type_DNA-bd_sf"/>
</dbReference>
<gene>
    <name evidence="4" type="ORF">PaG_03320</name>
</gene>
<dbReference type="PROSITE" id="PS00463">
    <property type="entry name" value="ZN2_CY6_FUNGAL_1"/>
    <property type="match status" value="1"/>
</dbReference>
<keyword evidence="1" id="KW-0539">Nucleus</keyword>
<dbReference type="SUPFAM" id="SSF57701">
    <property type="entry name" value="Zn2/Cys6 DNA-binding domain"/>
    <property type="match status" value="1"/>
</dbReference>
<sequence length="775" mass="85156">MGKRGLPRASCEECRRKKARCDLPDRTALGGTSCTWCSAKRLPCRLEQGARGRRHESVQSIPSKASSPSTAPSSTSDASATPALPDELYLPGSRHLSRSASAVGSANSQTTTTNTNSAVSAHIGSPASATGAIPAAGLLDVPGLSYPLLQETIDAYFATAGHLNPSLEQHDFRRRCRAYFAPLFSCAPDHVAEEISPLIILAVAAVGIAHTTRPARFDLQRRIVLRAEQIAKLGMLPHGLDGITAVLILEGIAYTAEGAPIFWPKNPDPLHLHPFSHEAPVRLTRHLNLHRHTSNTRETLLFWHIYAFNCWRPDTFEYLHPREVDLERPPRGTLLGDWHDSLLTLGEIHQEIHDLCWTGPHRKQGIAPAQIISLLKRLHEYERAHIGSLASQTIAQHSEADLGKSAQQGLVRILYYNTIMSLEAYARVAGLEAGSADVAEARTMLRTNTTRAFSQIVHIAAEAAQRGYFGFHVRAFRSLTVGCVMWCIERIRRAHEHARVDAGLWLTSCGERMIDAIDSTTTCCVDTPPLVLELRAQLLQAQLMQESAVQLPPPAISPFDGSDASELWSWLLDPAFYDAIQPNEQEVAVAGAERGVVEDLVEDSELLAMGLEKGSMGARARPSLPAASMVTKAAGCSDEMLRSREHLQPRLSKPDRLVYDSVRALTVSLSTWASNDGTLCVCTTCIAAYESDVGMATQSGWPSSGSLSRLRRRWMALDEPVNPENLEAGQRWPCWVSGRQLGWSGRARRQVSRKSLRPAESKEILKLARERPFAF</sequence>
<dbReference type="PANTHER" id="PTHR46910:SF38">
    <property type="entry name" value="ZN(2)-C6 FUNGAL-TYPE DOMAIN-CONTAINING PROTEIN"/>
    <property type="match status" value="1"/>
</dbReference>
<dbReference type="Proteomes" id="UP000019462">
    <property type="component" value="Unassembled WGS sequence"/>
</dbReference>
<feature type="compositionally biased region" description="Low complexity" evidence="2">
    <location>
        <begin position="105"/>
        <end position="121"/>
    </location>
</feature>
<comment type="caution">
    <text evidence="4">The sequence shown here is derived from an EMBL/GenBank/DDBJ whole genome shotgun (WGS) entry which is preliminary data.</text>
</comment>
<evidence type="ECO:0000313" key="4">
    <source>
        <dbReference type="EMBL" id="ETS62249.1"/>
    </source>
</evidence>
<dbReference type="PANTHER" id="PTHR46910">
    <property type="entry name" value="TRANSCRIPTION FACTOR PDR1"/>
    <property type="match status" value="1"/>
</dbReference>
<feature type="domain" description="Zn(2)-C6 fungal-type" evidence="3">
    <location>
        <begin position="10"/>
        <end position="46"/>
    </location>
</feature>
<keyword evidence="5" id="KW-1185">Reference proteome</keyword>
<evidence type="ECO:0000259" key="3">
    <source>
        <dbReference type="PROSITE" id="PS50048"/>
    </source>
</evidence>
<dbReference type="GO" id="GO:0008270">
    <property type="term" value="F:zinc ion binding"/>
    <property type="evidence" value="ECO:0007669"/>
    <property type="project" value="InterPro"/>
</dbReference>
<dbReference type="GO" id="GO:0000981">
    <property type="term" value="F:DNA-binding transcription factor activity, RNA polymerase II-specific"/>
    <property type="evidence" value="ECO:0007669"/>
    <property type="project" value="InterPro"/>
</dbReference>
<dbReference type="Gene3D" id="4.10.240.10">
    <property type="entry name" value="Zn(2)-C6 fungal-type DNA-binding domain"/>
    <property type="match status" value="1"/>
</dbReference>